<dbReference type="EMBL" id="BMIF01000005">
    <property type="protein sequence ID" value="GGA65396.1"/>
    <property type="molecule type" value="Genomic_DNA"/>
</dbReference>
<dbReference type="AlphaFoldDB" id="A0A916W4K5"/>
<dbReference type="Proteomes" id="UP000636264">
    <property type="component" value="Unassembled WGS sequence"/>
</dbReference>
<organism evidence="2 3">
    <name type="scientific">Nitratireductor aestuarii</name>
    <dbReference type="NCBI Taxonomy" id="1735103"/>
    <lineage>
        <taxon>Bacteria</taxon>
        <taxon>Pseudomonadati</taxon>
        <taxon>Pseudomonadota</taxon>
        <taxon>Alphaproteobacteria</taxon>
        <taxon>Hyphomicrobiales</taxon>
        <taxon>Phyllobacteriaceae</taxon>
        <taxon>Nitratireductor</taxon>
    </lineage>
</organism>
<reference evidence="2" key="1">
    <citation type="journal article" date="2014" name="Int. J. Syst. Evol. Microbiol.">
        <title>Complete genome sequence of Corynebacterium casei LMG S-19264T (=DSM 44701T), isolated from a smear-ripened cheese.</title>
        <authorList>
            <consortium name="US DOE Joint Genome Institute (JGI-PGF)"/>
            <person name="Walter F."/>
            <person name="Albersmeier A."/>
            <person name="Kalinowski J."/>
            <person name="Ruckert C."/>
        </authorList>
    </citation>
    <scope>NUCLEOTIDE SEQUENCE</scope>
    <source>
        <strain evidence="2">CGMCC 1.15320</strain>
    </source>
</reference>
<comment type="caution">
    <text evidence="2">The sequence shown here is derived from an EMBL/GenBank/DDBJ whole genome shotgun (WGS) entry which is preliminary data.</text>
</comment>
<protein>
    <recommendedName>
        <fullName evidence="1">RES domain-containing protein</fullName>
    </recommendedName>
</protein>
<proteinExistence type="predicted"/>
<evidence type="ECO:0000259" key="1">
    <source>
        <dbReference type="SMART" id="SM00953"/>
    </source>
</evidence>
<sequence>MASHAFALKVYPVGREPLVLSFMDAQGRIAIDRLALGFGMSKTQLAETAGLSRETFYRAERSKASKTQGSRSRLSRSHGARRLRVKFAGTAYRAHDPRWSFKPISGDGAAIRGARFNPKGVPALYLALSIMTAVKEANQGFAHRIDPCVLCSYDIDCEDIADLTSEDGREEHGVLFEDMACAWAFELSEGRRPRSWNIHDRLRQQGVAGILVPSFAPGAGPDDINLVLWDWGPDLPHKVMVYDPSNRLPKDQLSWS</sequence>
<gene>
    <name evidence="2" type="ORF">GCM10011385_19020</name>
</gene>
<reference evidence="2" key="2">
    <citation type="submission" date="2020-09" db="EMBL/GenBank/DDBJ databases">
        <authorList>
            <person name="Sun Q."/>
            <person name="Zhou Y."/>
        </authorList>
    </citation>
    <scope>NUCLEOTIDE SEQUENCE</scope>
    <source>
        <strain evidence="2">CGMCC 1.15320</strain>
    </source>
</reference>
<dbReference type="InterPro" id="IPR014914">
    <property type="entry name" value="RES_dom"/>
</dbReference>
<accession>A0A916W4K5</accession>
<dbReference type="Pfam" id="PF08808">
    <property type="entry name" value="RES"/>
    <property type="match status" value="1"/>
</dbReference>
<evidence type="ECO:0000313" key="3">
    <source>
        <dbReference type="Proteomes" id="UP000636264"/>
    </source>
</evidence>
<evidence type="ECO:0000313" key="2">
    <source>
        <dbReference type="EMBL" id="GGA65396.1"/>
    </source>
</evidence>
<feature type="domain" description="RES" evidence="1">
    <location>
        <begin position="103"/>
        <end position="242"/>
    </location>
</feature>
<dbReference type="SMART" id="SM00953">
    <property type="entry name" value="RES"/>
    <property type="match status" value="1"/>
</dbReference>
<name>A0A916W4K5_9HYPH</name>
<keyword evidence="3" id="KW-1185">Reference proteome</keyword>